<keyword evidence="1" id="KW-0732">Signal</keyword>
<protein>
    <recommendedName>
        <fullName evidence="4">Outer membrane protein beta-barrel domain-containing protein</fullName>
    </recommendedName>
</protein>
<evidence type="ECO:0008006" key="4">
    <source>
        <dbReference type="Google" id="ProtNLM"/>
    </source>
</evidence>
<name>A0A4Q1BYZ4_9BACT</name>
<dbReference type="RefSeq" id="WP_129027522.1">
    <property type="nucleotide sequence ID" value="NZ_SDHY01000005.1"/>
</dbReference>
<proteinExistence type="predicted"/>
<gene>
    <name evidence="2" type="ORF">ESB04_09630</name>
</gene>
<feature type="chain" id="PRO_5020995231" description="Outer membrane protein beta-barrel domain-containing protein" evidence="1">
    <location>
        <begin position="24"/>
        <end position="219"/>
    </location>
</feature>
<evidence type="ECO:0000256" key="1">
    <source>
        <dbReference type="SAM" id="SignalP"/>
    </source>
</evidence>
<evidence type="ECO:0000313" key="3">
    <source>
        <dbReference type="Proteomes" id="UP000289455"/>
    </source>
</evidence>
<dbReference type="OrthoDB" id="675324at2"/>
<sequence length="219" mass="24481">MKNGQFFLFGILFLLSTTTYSQQALTAPPAPIPAEVMFGDKRTNFQLILSKPIDARGKFSFFNVTNGAVDYKNKADETEIVVVNNVLYDLGHNLKASAGAQWHFKLGLVPLMGLQFFKANPTWLIIVSPSICLLPGTNMETVSILEYKPSLGQKTRLYTRAQVLYNQSIEDGLHARSGYTFRAGITHKKFTYGVGMNFDYYGPSKFEKLNSGLFVRVSL</sequence>
<dbReference type="EMBL" id="SDHY01000005">
    <property type="protein sequence ID" value="RXK48291.1"/>
    <property type="molecule type" value="Genomic_DNA"/>
</dbReference>
<dbReference type="Proteomes" id="UP000289455">
    <property type="component" value="Unassembled WGS sequence"/>
</dbReference>
<evidence type="ECO:0000313" key="2">
    <source>
        <dbReference type="EMBL" id="RXK48291.1"/>
    </source>
</evidence>
<accession>A0A4Q1BYZ4</accession>
<dbReference type="AlphaFoldDB" id="A0A4Q1BYZ4"/>
<keyword evidence="3" id="KW-1185">Reference proteome</keyword>
<feature type="signal peptide" evidence="1">
    <location>
        <begin position="1"/>
        <end position="23"/>
    </location>
</feature>
<reference evidence="2 3" key="1">
    <citation type="submission" date="2019-01" db="EMBL/GenBank/DDBJ databases">
        <title>Cytophagaceae bacterium strain CAR-16.</title>
        <authorList>
            <person name="Chen W.-M."/>
        </authorList>
    </citation>
    <scope>NUCLEOTIDE SEQUENCE [LARGE SCALE GENOMIC DNA]</scope>
    <source>
        <strain evidence="2 3">CAR-16</strain>
    </source>
</reference>
<comment type="caution">
    <text evidence="2">The sequence shown here is derived from an EMBL/GenBank/DDBJ whole genome shotgun (WGS) entry which is preliminary data.</text>
</comment>
<organism evidence="2 3">
    <name type="scientific">Aquirufa rosea</name>
    <dbReference type="NCBI Taxonomy" id="2509241"/>
    <lineage>
        <taxon>Bacteria</taxon>
        <taxon>Pseudomonadati</taxon>
        <taxon>Bacteroidota</taxon>
        <taxon>Cytophagia</taxon>
        <taxon>Cytophagales</taxon>
        <taxon>Flectobacillaceae</taxon>
        <taxon>Aquirufa</taxon>
    </lineage>
</organism>